<evidence type="ECO:0000256" key="5">
    <source>
        <dbReference type="ARBA" id="ARBA00023136"/>
    </source>
</evidence>
<dbReference type="CDD" id="cd07302">
    <property type="entry name" value="CHD"/>
    <property type="match status" value="1"/>
</dbReference>
<dbReference type="InterPro" id="IPR018297">
    <property type="entry name" value="A/G_cyclase_CS"/>
</dbReference>
<evidence type="ECO:0000256" key="4">
    <source>
        <dbReference type="ARBA" id="ARBA00022989"/>
    </source>
</evidence>
<dbReference type="EMBL" id="PGGS01000226">
    <property type="protein sequence ID" value="PNH06602.1"/>
    <property type="molecule type" value="Genomic_DNA"/>
</dbReference>
<keyword evidence="5" id="KW-0472">Membrane</keyword>
<comment type="subcellular location">
    <subcellularLocation>
        <location evidence="1">Membrane</location>
    </subcellularLocation>
</comment>
<feature type="non-terminal residue" evidence="9">
    <location>
        <position position="1"/>
    </location>
</feature>
<evidence type="ECO:0000256" key="6">
    <source>
        <dbReference type="ARBA" id="ARBA00023239"/>
    </source>
</evidence>
<dbReference type="GO" id="GO:0000166">
    <property type="term" value="F:nucleotide binding"/>
    <property type="evidence" value="ECO:0007669"/>
    <property type="project" value="UniProtKB-KW"/>
</dbReference>
<feature type="non-terminal residue" evidence="9">
    <location>
        <position position="125"/>
    </location>
</feature>
<comment type="caution">
    <text evidence="9">The sequence shown here is derived from an EMBL/GenBank/DDBJ whole genome shotgun (WGS) entry which is preliminary data.</text>
</comment>
<dbReference type="PROSITE" id="PS50125">
    <property type="entry name" value="GUANYLATE_CYCLASE_2"/>
    <property type="match status" value="1"/>
</dbReference>
<dbReference type="InterPro" id="IPR001054">
    <property type="entry name" value="A/G_cyclase"/>
</dbReference>
<evidence type="ECO:0000256" key="7">
    <source>
        <dbReference type="RuleBase" id="RU000405"/>
    </source>
</evidence>
<dbReference type="GO" id="GO:0001653">
    <property type="term" value="F:peptide receptor activity"/>
    <property type="evidence" value="ECO:0007669"/>
    <property type="project" value="TreeGrafter"/>
</dbReference>
<evidence type="ECO:0000313" key="10">
    <source>
        <dbReference type="Proteomes" id="UP000236333"/>
    </source>
</evidence>
<keyword evidence="4" id="KW-1133">Transmembrane helix</keyword>
<dbReference type="GO" id="GO:0035556">
    <property type="term" value="P:intracellular signal transduction"/>
    <property type="evidence" value="ECO:0007669"/>
    <property type="project" value="InterPro"/>
</dbReference>
<dbReference type="AlphaFoldDB" id="A0A2J8A265"/>
<evidence type="ECO:0000256" key="2">
    <source>
        <dbReference type="ARBA" id="ARBA00022692"/>
    </source>
</evidence>
<evidence type="ECO:0000313" key="9">
    <source>
        <dbReference type="EMBL" id="PNH06602.1"/>
    </source>
</evidence>
<dbReference type="Pfam" id="PF00211">
    <property type="entry name" value="Guanylate_cyc"/>
    <property type="match status" value="1"/>
</dbReference>
<reference evidence="9 10" key="1">
    <citation type="journal article" date="2017" name="Mol. Biol. Evol.">
        <title>The 4-celled Tetrabaena socialis nuclear genome reveals the essential components for genetic control of cell number at the origin of multicellularity in the volvocine lineage.</title>
        <authorList>
            <person name="Featherston J."/>
            <person name="Arakaki Y."/>
            <person name="Hanschen E.R."/>
            <person name="Ferris P.J."/>
            <person name="Michod R.E."/>
            <person name="Olson B.J.S.C."/>
            <person name="Nozaki H."/>
            <person name="Durand P.M."/>
        </authorList>
    </citation>
    <scope>NUCLEOTIDE SEQUENCE [LARGE SCALE GENOMIC DNA]</scope>
    <source>
        <strain evidence="9 10">NIES-571</strain>
    </source>
</reference>
<dbReference type="InterPro" id="IPR050401">
    <property type="entry name" value="Cyclic_nucleotide_synthase"/>
</dbReference>
<gene>
    <name evidence="9" type="ORF">TSOC_007043</name>
</gene>
<evidence type="ECO:0000259" key="8">
    <source>
        <dbReference type="PROSITE" id="PS50125"/>
    </source>
</evidence>
<keyword evidence="3" id="KW-0547">Nucleotide-binding</keyword>
<keyword evidence="10" id="KW-1185">Reference proteome</keyword>
<dbReference type="GO" id="GO:0005886">
    <property type="term" value="C:plasma membrane"/>
    <property type="evidence" value="ECO:0007669"/>
    <property type="project" value="TreeGrafter"/>
</dbReference>
<proteinExistence type="inferred from homology"/>
<dbReference type="Gene3D" id="3.30.70.1230">
    <property type="entry name" value="Nucleotide cyclase"/>
    <property type="match status" value="1"/>
</dbReference>
<feature type="domain" description="Guanylate cyclase" evidence="8">
    <location>
        <begin position="22"/>
        <end position="106"/>
    </location>
</feature>
<dbReference type="GO" id="GO:0004016">
    <property type="term" value="F:adenylate cyclase activity"/>
    <property type="evidence" value="ECO:0007669"/>
    <property type="project" value="TreeGrafter"/>
</dbReference>
<accession>A0A2J8A265</accession>
<keyword evidence="6 7" id="KW-0456">Lyase</keyword>
<dbReference type="GO" id="GO:0004383">
    <property type="term" value="F:guanylate cyclase activity"/>
    <property type="evidence" value="ECO:0007669"/>
    <property type="project" value="TreeGrafter"/>
</dbReference>
<dbReference type="Proteomes" id="UP000236333">
    <property type="component" value="Unassembled WGS sequence"/>
</dbReference>
<name>A0A2J8A265_9CHLO</name>
<evidence type="ECO:0000256" key="1">
    <source>
        <dbReference type="ARBA" id="ARBA00004370"/>
    </source>
</evidence>
<dbReference type="GO" id="GO:0007168">
    <property type="term" value="P:receptor guanylyl cyclase signaling pathway"/>
    <property type="evidence" value="ECO:0007669"/>
    <property type="project" value="TreeGrafter"/>
</dbReference>
<dbReference type="PANTHER" id="PTHR11920:SF335">
    <property type="entry name" value="GUANYLATE CYCLASE"/>
    <property type="match status" value="1"/>
</dbReference>
<dbReference type="PANTHER" id="PTHR11920">
    <property type="entry name" value="GUANYLYL CYCLASE"/>
    <property type="match status" value="1"/>
</dbReference>
<keyword evidence="2" id="KW-0812">Transmembrane</keyword>
<dbReference type="OrthoDB" id="532905at2759"/>
<dbReference type="SMART" id="SM00044">
    <property type="entry name" value="CYCc"/>
    <property type="match status" value="1"/>
</dbReference>
<dbReference type="InterPro" id="IPR029787">
    <property type="entry name" value="Nucleotide_cyclase"/>
</dbReference>
<sequence length="125" mass="12965">FLALCPSISRACHINPCSVGSVETIGDCYMAATGLLAEDPLHATALVGFGKAIVRAAATVRNPRTGCGVQVRVGIHSGRVMSGIVGRHRARYCLFGDTVNTAARMESTGLPGHIQVGPTEMGCAK</sequence>
<organism evidence="9 10">
    <name type="scientific">Tetrabaena socialis</name>
    <dbReference type="NCBI Taxonomy" id="47790"/>
    <lineage>
        <taxon>Eukaryota</taxon>
        <taxon>Viridiplantae</taxon>
        <taxon>Chlorophyta</taxon>
        <taxon>core chlorophytes</taxon>
        <taxon>Chlorophyceae</taxon>
        <taxon>CS clade</taxon>
        <taxon>Chlamydomonadales</taxon>
        <taxon>Tetrabaenaceae</taxon>
        <taxon>Tetrabaena</taxon>
    </lineage>
</organism>
<evidence type="ECO:0000256" key="3">
    <source>
        <dbReference type="ARBA" id="ARBA00022741"/>
    </source>
</evidence>
<dbReference type="PROSITE" id="PS00452">
    <property type="entry name" value="GUANYLATE_CYCLASE_1"/>
    <property type="match status" value="1"/>
</dbReference>
<comment type="similarity">
    <text evidence="7">Belongs to the adenylyl cyclase class-4/guanylyl cyclase family.</text>
</comment>
<protein>
    <submittedName>
        <fullName evidence="9">Guanylate cyclase soluble subunit beta-2</fullName>
    </submittedName>
</protein>
<dbReference type="SUPFAM" id="SSF55073">
    <property type="entry name" value="Nucleotide cyclase"/>
    <property type="match status" value="1"/>
</dbReference>